<keyword evidence="8 9" id="KW-0460">Magnesium</keyword>
<evidence type="ECO:0000256" key="11">
    <source>
        <dbReference type="PIRSR" id="PIRSR001558-2"/>
    </source>
</evidence>
<keyword evidence="3 9" id="KW-0436">Ligase</keyword>
<dbReference type="GO" id="GO:0043295">
    <property type="term" value="F:glutathione binding"/>
    <property type="evidence" value="ECO:0007669"/>
    <property type="project" value="UniProtKB-UniRule"/>
</dbReference>
<dbReference type="Gene3D" id="3.30.1490.80">
    <property type="match status" value="1"/>
</dbReference>
<evidence type="ECO:0000259" key="14">
    <source>
        <dbReference type="Pfam" id="PF03199"/>
    </source>
</evidence>
<dbReference type="SUPFAM" id="SSF52440">
    <property type="entry name" value="PreATP-grasp domain"/>
    <property type="match status" value="1"/>
</dbReference>
<feature type="signal peptide" evidence="13">
    <location>
        <begin position="1"/>
        <end position="17"/>
    </location>
</feature>
<feature type="binding site" evidence="10">
    <location>
        <position position="362"/>
    </location>
    <ligand>
        <name>ATP</name>
        <dbReference type="ChEBI" id="CHEBI:30616"/>
    </ligand>
</feature>
<dbReference type="GO" id="GO:0004363">
    <property type="term" value="F:glutathione synthase activity"/>
    <property type="evidence" value="ECO:0007669"/>
    <property type="project" value="UniProtKB-UniRule"/>
</dbReference>
<feature type="binding site" evidence="10">
    <location>
        <position position="272"/>
    </location>
    <ligand>
        <name>substrate</name>
    </ligand>
</feature>
<evidence type="ECO:0000256" key="4">
    <source>
        <dbReference type="ARBA" id="ARBA00022684"/>
    </source>
</evidence>
<dbReference type="InterPro" id="IPR014042">
    <property type="entry name" value="Glutathione_synthase_a-hlx"/>
</dbReference>
<dbReference type="PIRSF" id="PIRSF001558">
    <property type="entry name" value="GSHase"/>
    <property type="match status" value="1"/>
</dbReference>
<evidence type="ECO:0000256" key="9">
    <source>
        <dbReference type="PIRNR" id="PIRNR001558"/>
    </source>
</evidence>
<dbReference type="InterPro" id="IPR005615">
    <property type="entry name" value="Glutathione_synthase"/>
</dbReference>
<dbReference type="Pfam" id="PF03199">
    <property type="entry name" value="GSH_synthase"/>
    <property type="match status" value="1"/>
</dbReference>
<feature type="region of interest" description="Disordered" evidence="12">
    <location>
        <begin position="30"/>
        <end position="50"/>
    </location>
</feature>
<comment type="pathway">
    <text evidence="1 9">Sulfur metabolism; glutathione biosynthesis; glutathione from L-cysteine and L-glutamate: step 2/2.</text>
</comment>
<accession>A0A0M0JSB1</accession>
<dbReference type="UniPathway" id="UPA00142">
    <property type="reaction ID" value="UER00210"/>
</dbReference>
<keyword evidence="7 9" id="KW-0067">ATP-binding</keyword>
<feature type="domain" description="Glutathione synthase substrate-binding" evidence="14">
    <location>
        <begin position="257"/>
        <end position="359"/>
    </location>
</feature>
<sequence>MSVLFLVARLAAVVSDASIPHLAPPPATDFTSLSTADVPPTPPEMPSGVGSRAHVEAMVEDAIGWCALNGLMVKSAGDGPLFTHAPFSLLPAAYPASALEQAKKLAPIFGTLLDAIGRDVPWLARTLKDAADADEFTRRLLKLCAQVQREGATQPARLAILRSDYVLHQPEGASSARLLQVELNTIAAGLGALSARVGALHTALCARWPGARQHVWQAAGEPRKFSLRQVLPPSGALEALAAALARAHALYGVPDALVLFVVQPEEIYALDQAALAQQLWNAHGVRSVRRTLSQLAFEAKLEGRQRRLHLMPERVEVAVVYLWAGYAPEDYPSARQWEARTLLERSHAIKCPCIEHQLAGSKQVQQQLTRAGELERFVDEEACSSLRAVFAGLWTLSGPMNPTADAPPGEHEAAQRMRLAAERPSEYVIAPEYVMMPQREGSSEHSYCGAELAEALRTLSQEQRSGFILMQRLRPRRAPAVLVREGKVSLGPAVSELGVFSTLLTAKPGKVLLNEEAGHLVRTKLDGVEDEGGVGADHTVLSSLLASPSLGHKKPWWSS</sequence>
<evidence type="ECO:0000256" key="12">
    <source>
        <dbReference type="SAM" id="MobiDB-lite"/>
    </source>
</evidence>
<gene>
    <name evidence="15" type="ORF">Ctob_010367</name>
</gene>
<evidence type="ECO:0000313" key="16">
    <source>
        <dbReference type="Proteomes" id="UP000037460"/>
    </source>
</evidence>
<feature type="binding site" evidence="11">
    <location>
        <position position="440"/>
    </location>
    <ligand>
        <name>Mg(2+)</name>
        <dbReference type="ChEBI" id="CHEBI:18420"/>
    </ligand>
</feature>
<dbReference type="InterPro" id="IPR014049">
    <property type="entry name" value="Glutathione_synthase_N_euk"/>
</dbReference>
<dbReference type="Gene3D" id="3.40.50.1760">
    <property type="entry name" value="Glutathione synthase, substrate-binding domain superfamily, eukaryotic"/>
    <property type="match status" value="1"/>
</dbReference>
<comment type="caution">
    <text evidence="15">The sequence shown here is derived from an EMBL/GenBank/DDBJ whole genome shotgun (WGS) entry which is preliminary data.</text>
</comment>
<dbReference type="Gene3D" id="3.30.470.20">
    <property type="entry name" value="ATP-grasp fold, B domain"/>
    <property type="match status" value="1"/>
</dbReference>
<dbReference type="GO" id="GO:0005829">
    <property type="term" value="C:cytosol"/>
    <property type="evidence" value="ECO:0007669"/>
    <property type="project" value="TreeGrafter"/>
</dbReference>
<dbReference type="Proteomes" id="UP000037460">
    <property type="component" value="Unassembled WGS sequence"/>
</dbReference>
<dbReference type="Gene3D" id="1.10.1080.10">
    <property type="entry name" value="Glutathione Synthetase, Chain A, domain 3"/>
    <property type="match status" value="1"/>
</dbReference>
<dbReference type="GO" id="GO:0000287">
    <property type="term" value="F:magnesium ion binding"/>
    <property type="evidence" value="ECO:0007669"/>
    <property type="project" value="UniProtKB-UniRule"/>
</dbReference>
<dbReference type="Gene3D" id="3.30.1490.50">
    <property type="match status" value="1"/>
</dbReference>
<comment type="cofactor">
    <cofactor evidence="9 11">
        <name>Mg(2+)</name>
        <dbReference type="ChEBI" id="CHEBI:18420"/>
    </cofactor>
    <text evidence="9 11">Binds 1 Mg(2+) ion per subunit.</text>
</comment>
<dbReference type="OrthoDB" id="2020073at2759"/>
<evidence type="ECO:0000256" key="13">
    <source>
        <dbReference type="SAM" id="SignalP"/>
    </source>
</evidence>
<evidence type="ECO:0000256" key="1">
    <source>
        <dbReference type="ARBA" id="ARBA00004965"/>
    </source>
</evidence>
<evidence type="ECO:0000256" key="10">
    <source>
        <dbReference type="PIRSR" id="PIRSR001558-1"/>
    </source>
</evidence>
<feature type="chain" id="PRO_5005602033" description="Glutathione synthetase" evidence="13">
    <location>
        <begin position="18"/>
        <end position="559"/>
    </location>
</feature>
<feature type="binding site" evidence="10">
    <location>
        <position position="524"/>
    </location>
    <ligand>
        <name>ATP</name>
        <dbReference type="ChEBI" id="CHEBI:30616"/>
    </ligand>
</feature>
<evidence type="ECO:0000256" key="6">
    <source>
        <dbReference type="ARBA" id="ARBA00022741"/>
    </source>
</evidence>
<comment type="catalytic activity">
    <reaction evidence="9">
        <text>gamma-L-glutamyl-L-cysteine + glycine + ATP = glutathione + ADP + phosphate + H(+)</text>
        <dbReference type="Rhea" id="RHEA:13557"/>
        <dbReference type="ChEBI" id="CHEBI:15378"/>
        <dbReference type="ChEBI" id="CHEBI:30616"/>
        <dbReference type="ChEBI" id="CHEBI:43474"/>
        <dbReference type="ChEBI" id="CHEBI:57305"/>
        <dbReference type="ChEBI" id="CHEBI:57925"/>
        <dbReference type="ChEBI" id="CHEBI:58173"/>
        <dbReference type="ChEBI" id="CHEBI:456216"/>
        <dbReference type="EC" id="6.3.2.3"/>
    </reaction>
</comment>
<keyword evidence="16" id="KW-1185">Reference proteome</keyword>
<dbReference type="EC" id="6.3.2.3" evidence="9"/>
<feature type="binding site" evidence="10">
    <location>
        <position position="496"/>
    </location>
    <ligand>
        <name>ATP</name>
        <dbReference type="ChEBI" id="CHEBI:30616"/>
    </ligand>
</feature>
<dbReference type="InterPro" id="IPR037013">
    <property type="entry name" value="GSH-S_sub-bd_sf"/>
</dbReference>
<dbReference type="InterPro" id="IPR014709">
    <property type="entry name" value="Glutathione_synthase_C_euk"/>
</dbReference>
<dbReference type="EMBL" id="JWZX01002405">
    <property type="protein sequence ID" value="KOO29501.1"/>
    <property type="molecule type" value="Genomic_DNA"/>
</dbReference>
<keyword evidence="4 9" id="KW-0317">Glutathione biosynthesis</keyword>
<organism evidence="15 16">
    <name type="scientific">Chrysochromulina tobinii</name>
    <dbReference type="NCBI Taxonomy" id="1460289"/>
    <lineage>
        <taxon>Eukaryota</taxon>
        <taxon>Haptista</taxon>
        <taxon>Haptophyta</taxon>
        <taxon>Prymnesiophyceae</taxon>
        <taxon>Prymnesiales</taxon>
        <taxon>Chrysochromulinaceae</taxon>
        <taxon>Chrysochromulina</taxon>
    </lineage>
</organism>
<feature type="binding site" evidence="10">
    <location>
        <position position="447"/>
    </location>
    <ligand>
        <name>ATP</name>
        <dbReference type="ChEBI" id="CHEBI:30616"/>
    </ligand>
</feature>
<evidence type="ECO:0000256" key="8">
    <source>
        <dbReference type="ARBA" id="ARBA00022842"/>
    </source>
</evidence>
<dbReference type="PANTHER" id="PTHR11130:SF0">
    <property type="entry name" value="GLUTATHIONE SYNTHETASE"/>
    <property type="match status" value="1"/>
</dbReference>
<dbReference type="AlphaFoldDB" id="A0A0M0JSB1"/>
<feature type="binding site" evidence="10">
    <location>
        <position position="522"/>
    </location>
    <ligand>
        <name>substrate</name>
    </ligand>
</feature>
<dbReference type="InterPro" id="IPR004887">
    <property type="entry name" value="GSH_synth_subst-bd"/>
</dbReference>
<protein>
    <recommendedName>
        <fullName evidence="9">Glutathione synthetase</fullName>
        <shortName evidence="9">GSH-S</shortName>
        <ecNumber evidence="9">6.3.2.3</ecNumber>
    </recommendedName>
</protein>
<dbReference type="PANTHER" id="PTHR11130">
    <property type="entry name" value="GLUTATHIONE SYNTHETASE"/>
    <property type="match status" value="1"/>
</dbReference>
<dbReference type="GO" id="GO:0005524">
    <property type="term" value="F:ATP binding"/>
    <property type="evidence" value="ECO:0007669"/>
    <property type="project" value="UniProtKB-UniRule"/>
</dbReference>
<reference evidence="16" key="1">
    <citation type="journal article" date="2015" name="PLoS Genet.">
        <title>Genome Sequence and Transcriptome Analyses of Chrysochromulina tobin: Metabolic Tools for Enhanced Algal Fitness in the Prominent Order Prymnesiales (Haptophyceae).</title>
        <authorList>
            <person name="Hovde B.T."/>
            <person name="Deodato C.R."/>
            <person name="Hunsperger H.M."/>
            <person name="Ryken S.A."/>
            <person name="Yost W."/>
            <person name="Jha R.K."/>
            <person name="Patterson J."/>
            <person name="Monnat R.J. Jr."/>
            <person name="Barlow S.B."/>
            <person name="Starkenburg S.R."/>
            <person name="Cattolico R.A."/>
        </authorList>
    </citation>
    <scope>NUCLEOTIDE SEQUENCE</scope>
    <source>
        <strain evidence="16">CCMP291</strain>
    </source>
</reference>
<dbReference type="SUPFAM" id="SSF56059">
    <property type="entry name" value="Glutathione synthetase ATP-binding domain-like"/>
    <property type="match status" value="1"/>
</dbReference>
<proteinExistence type="inferred from homology"/>
<evidence type="ECO:0000313" key="15">
    <source>
        <dbReference type="EMBL" id="KOO29501.1"/>
    </source>
</evidence>
<dbReference type="NCBIfam" id="TIGR01986">
    <property type="entry name" value="glut_syn_euk"/>
    <property type="match status" value="1"/>
</dbReference>
<name>A0A0M0JSB1_9EUKA</name>
<keyword evidence="6 9" id="KW-0547">Nucleotide-binding</keyword>
<keyword evidence="13" id="KW-0732">Signal</keyword>
<evidence type="ECO:0000256" key="3">
    <source>
        <dbReference type="ARBA" id="ARBA00022598"/>
    </source>
</evidence>
<evidence type="ECO:0000256" key="2">
    <source>
        <dbReference type="ARBA" id="ARBA00010385"/>
    </source>
</evidence>
<keyword evidence="5 9" id="KW-0479">Metal-binding</keyword>
<dbReference type="Pfam" id="PF03917">
    <property type="entry name" value="GSH_synth_ATP"/>
    <property type="match status" value="1"/>
</dbReference>
<evidence type="ECO:0000256" key="7">
    <source>
        <dbReference type="ARBA" id="ARBA00022840"/>
    </source>
</evidence>
<evidence type="ECO:0000256" key="5">
    <source>
        <dbReference type="ARBA" id="ARBA00022723"/>
    </source>
</evidence>
<feature type="binding site" evidence="10">
    <location>
        <position position="531"/>
    </location>
    <ligand>
        <name>ATP</name>
        <dbReference type="ChEBI" id="CHEBI:30616"/>
    </ligand>
</feature>
<comment type="similarity">
    <text evidence="2 9">Belongs to the eukaryotic GSH synthase family.</text>
</comment>
<dbReference type="InterPro" id="IPR016185">
    <property type="entry name" value="PreATP-grasp_dom_sf"/>
</dbReference>